<reference evidence="1 2" key="1">
    <citation type="submission" date="2019-08" db="EMBL/GenBank/DDBJ databases">
        <authorList>
            <person name="Khan S.A."/>
            <person name="Jeon C.O."/>
            <person name="Jeong S.E."/>
        </authorList>
    </citation>
    <scope>NUCLEOTIDE SEQUENCE [LARGE SCALE GENOMIC DNA]</scope>
    <source>
        <strain evidence="2">IMCC1728</strain>
    </source>
</reference>
<name>A0A5C6U355_9BURK</name>
<dbReference type="AlphaFoldDB" id="A0A5C6U355"/>
<protein>
    <submittedName>
        <fullName evidence="1">Uncharacterized protein</fullName>
    </submittedName>
</protein>
<gene>
    <name evidence="1" type="ORF">FSC37_09880</name>
</gene>
<evidence type="ECO:0000313" key="2">
    <source>
        <dbReference type="Proteomes" id="UP000321832"/>
    </source>
</evidence>
<accession>A0A5C6U355</accession>
<proteinExistence type="predicted"/>
<comment type="caution">
    <text evidence="1">The sequence shown here is derived from an EMBL/GenBank/DDBJ whole genome shotgun (WGS) entry which is preliminary data.</text>
</comment>
<dbReference type="Proteomes" id="UP000321832">
    <property type="component" value="Unassembled WGS sequence"/>
</dbReference>
<organism evidence="1 2">
    <name type="scientific">Piscinibacter aquaticus</name>
    <dbReference type="NCBI Taxonomy" id="392597"/>
    <lineage>
        <taxon>Bacteria</taxon>
        <taxon>Pseudomonadati</taxon>
        <taxon>Pseudomonadota</taxon>
        <taxon>Betaproteobacteria</taxon>
        <taxon>Burkholderiales</taxon>
        <taxon>Sphaerotilaceae</taxon>
        <taxon>Piscinibacter</taxon>
    </lineage>
</organism>
<sequence>MRRQGAPILAVGWIAENLSIEISLQIKHLHEHDNAVTALLARQGAWPLAVEFLHRAGAGFERG</sequence>
<dbReference type="EMBL" id="VOPW01000001">
    <property type="protein sequence ID" value="TXC66128.1"/>
    <property type="molecule type" value="Genomic_DNA"/>
</dbReference>
<keyword evidence="2" id="KW-1185">Reference proteome</keyword>
<evidence type="ECO:0000313" key="1">
    <source>
        <dbReference type="EMBL" id="TXC66128.1"/>
    </source>
</evidence>